<dbReference type="InterPro" id="IPR036514">
    <property type="entry name" value="SGNH_hydro_sf"/>
</dbReference>
<feature type="region of interest" description="Disordered" evidence="2">
    <location>
        <begin position="345"/>
        <end position="373"/>
    </location>
</feature>
<keyword evidence="4" id="KW-1185">Reference proteome</keyword>
<dbReference type="Proteomes" id="UP000193411">
    <property type="component" value="Unassembled WGS sequence"/>
</dbReference>
<protein>
    <recommendedName>
        <fullName evidence="5">GDSL lipase/esterase</fullName>
    </recommendedName>
</protein>
<reference evidence="3 4" key="1">
    <citation type="submission" date="2016-07" db="EMBL/GenBank/DDBJ databases">
        <title>Pervasive Adenine N6-methylation of Active Genes in Fungi.</title>
        <authorList>
            <consortium name="DOE Joint Genome Institute"/>
            <person name="Mondo S.J."/>
            <person name="Dannebaum R.O."/>
            <person name="Kuo R.C."/>
            <person name="Labutti K."/>
            <person name="Haridas S."/>
            <person name="Kuo A."/>
            <person name="Salamov A."/>
            <person name="Ahrendt S.R."/>
            <person name="Lipzen A."/>
            <person name="Sullivan W."/>
            <person name="Andreopoulos W.B."/>
            <person name="Clum A."/>
            <person name="Lindquist E."/>
            <person name="Daum C."/>
            <person name="Ramamoorthy G.K."/>
            <person name="Gryganskyi A."/>
            <person name="Culley D."/>
            <person name="Magnuson J.K."/>
            <person name="James T.Y."/>
            <person name="O'Malley M.A."/>
            <person name="Stajich J.E."/>
            <person name="Spatafora J.W."/>
            <person name="Visel A."/>
            <person name="Grigoriev I.V."/>
        </authorList>
    </citation>
    <scope>NUCLEOTIDE SEQUENCE [LARGE SCALE GENOMIC DNA]</scope>
    <source>
        <strain evidence="3 4">PL171</strain>
    </source>
</reference>
<dbReference type="PANTHER" id="PTHR45642">
    <property type="entry name" value="GDSL ESTERASE/LIPASE EXL3"/>
    <property type="match status" value="1"/>
</dbReference>
<comment type="caution">
    <text evidence="3">The sequence shown here is derived from an EMBL/GenBank/DDBJ whole genome shotgun (WGS) entry which is preliminary data.</text>
</comment>
<evidence type="ECO:0000256" key="1">
    <source>
        <dbReference type="ARBA" id="ARBA00022729"/>
    </source>
</evidence>
<evidence type="ECO:0008006" key="5">
    <source>
        <dbReference type="Google" id="ProtNLM"/>
    </source>
</evidence>
<proteinExistence type="predicted"/>
<keyword evidence="1" id="KW-0732">Signal</keyword>
<evidence type="ECO:0000256" key="2">
    <source>
        <dbReference type="SAM" id="MobiDB-lite"/>
    </source>
</evidence>
<dbReference type="SUPFAM" id="SSF52266">
    <property type="entry name" value="SGNH hydrolase"/>
    <property type="match status" value="1"/>
</dbReference>
<name>A0A1Y2HGQ5_9FUNG</name>
<evidence type="ECO:0000313" key="3">
    <source>
        <dbReference type="EMBL" id="ORZ33766.1"/>
    </source>
</evidence>
<dbReference type="Gene3D" id="3.40.50.1110">
    <property type="entry name" value="SGNH hydrolase"/>
    <property type="match status" value="1"/>
</dbReference>
<dbReference type="InterPro" id="IPR001087">
    <property type="entry name" value="GDSL"/>
</dbReference>
<dbReference type="STRING" id="765915.A0A1Y2HGQ5"/>
<sequence length="373" mass="40703">MKPSSSILLPAASVGPAVLVALVTPPAPIRTANFTSLVTFGDSFTDSGNVFRLTNGQYPPPAPLTDNGRHSNGLMWPEYLAKFLHADLPQGIPVHNFAYGGATSNDSLVQGYSPAGTTGRDRARYLATPGVDQQLTMFKLHLEASANASHFVRPLFVIWAGTWDLLWDSAAGNATPDRIVGNLMTAVGHLDMLAKQNAGVMRNGYDIVLMGLPPMDRLPLLKRMPSAARMFEELALRTNRIMYDRLAKSNVGREVARLPRIQFVDVHALLHWVVDSPDTYNFGTPKTPGLTVQDPCLMTDIRSQEVRMCAEPAAHVFWGDAWFSTRAHRILARAVAGVFGIYMEPLPKPGDDGKEKETESGSGGKRSEAVRPE</sequence>
<dbReference type="Pfam" id="PF00657">
    <property type="entry name" value="Lipase_GDSL"/>
    <property type="match status" value="1"/>
</dbReference>
<accession>A0A1Y2HGQ5</accession>
<dbReference type="OrthoDB" id="1600564at2759"/>
<dbReference type="EMBL" id="MCFL01000033">
    <property type="protein sequence ID" value="ORZ33766.1"/>
    <property type="molecule type" value="Genomic_DNA"/>
</dbReference>
<gene>
    <name evidence="3" type="ORF">BCR44DRAFT_42970</name>
</gene>
<dbReference type="GO" id="GO:0016788">
    <property type="term" value="F:hydrolase activity, acting on ester bonds"/>
    <property type="evidence" value="ECO:0007669"/>
    <property type="project" value="InterPro"/>
</dbReference>
<dbReference type="PANTHER" id="PTHR45642:SF139">
    <property type="entry name" value="SGNH HYDROLASE-TYPE ESTERASE DOMAIN-CONTAINING PROTEIN"/>
    <property type="match status" value="1"/>
</dbReference>
<organism evidence="3 4">
    <name type="scientific">Catenaria anguillulae PL171</name>
    <dbReference type="NCBI Taxonomy" id="765915"/>
    <lineage>
        <taxon>Eukaryota</taxon>
        <taxon>Fungi</taxon>
        <taxon>Fungi incertae sedis</taxon>
        <taxon>Blastocladiomycota</taxon>
        <taxon>Blastocladiomycetes</taxon>
        <taxon>Blastocladiales</taxon>
        <taxon>Catenariaceae</taxon>
        <taxon>Catenaria</taxon>
    </lineage>
</organism>
<dbReference type="InterPro" id="IPR050592">
    <property type="entry name" value="GDSL_lipolytic_enzyme"/>
</dbReference>
<dbReference type="AlphaFoldDB" id="A0A1Y2HGQ5"/>
<dbReference type="CDD" id="cd01846">
    <property type="entry name" value="fatty_acyltransferase_like"/>
    <property type="match status" value="1"/>
</dbReference>
<evidence type="ECO:0000313" key="4">
    <source>
        <dbReference type="Proteomes" id="UP000193411"/>
    </source>
</evidence>
<feature type="compositionally biased region" description="Basic and acidic residues" evidence="2">
    <location>
        <begin position="349"/>
        <end position="373"/>
    </location>
</feature>